<name>A0A1H3VGK8_9BACT</name>
<evidence type="ECO:0000313" key="3">
    <source>
        <dbReference type="Proteomes" id="UP000199041"/>
    </source>
</evidence>
<accession>A0A1H3VGK8</accession>
<keyword evidence="3" id="KW-1185">Reference proteome</keyword>
<dbReference type="Proteomes" id="UP000199041">
    <property type="component" value="Unassembled WGS sequence"/>
</dbReference>
<gene>
    <name evidence="2" type="ORF">SAMN05192529_10197</name>
</gene>
<sequence length="77" mass="8259">MPEGWSTQAAFIPRLIRLSVVFVVIIGLSVLATHLPIKTSTENSDVQTHSTLPEMKILSPLVDLPALQGALLPGSIK</sequence>
<evidence type="ECO:0000256" key="1">
    <source>
        <dbReference type="SAM" id="Phobius"/>
    </source>
</evidence>
<protein>
    <submittedName>
        <fullName evidence="2">Uncharacterized protein</fullName>
    </submittedName>
</protein>
<keyword evidence="1" id="KW-1133">Transmembrane helix</keyword>
<feature type="transmembrane region" description="Helical" evidence="1">
    <location>
        <begin position="15"/>
        <end position="35"/>
    </location>
</feature>
<organism evidence="2 3">
    <name type="scientific">Arachidicoccus rhizosphaerae</name>
    <dbReference type="NCBI Taxonomy" id="551991"/>
    <lineage>
        <taxon>Bacteria</taxon>
        <taxon>Pseudomonadati</taxon>
        <taxon>Bacteroidota</taxon>
        <taxon>Chitinophagia</taxon>
        <taxon>Chitinophagales</taxon>
        <taxon>Chitinophagaceae</taxon>
        <taxon>Arachidicoccus</taxon>
    </lineage>
</organism>
<keyword evidence="1" id="KW-0812">Transmembrane</keyword>
<reference evidence="2 3" key="1">
    <citation type="submission" date="2016-10" db="EMBL/GenBank/DDBJ databases">
        <authorList>
            <person name="de Groot N.N."/>
        </authorList>
    </citation>
    <scope>NUCLEOTIDE SEQUENCE [LARGE SCALE GENOMIC DNA]</scope>
    <source>
        <strain evidence="2 3">Vu-144</strain>
    </source>
</reference>
<keyword evidence="1" id="KW-0472">Membrane</keyword>
<dbReference type="EMBL" id="FNQY01000001">
    <property type="protein sequence ID" value="SDZ73896.1"/>
    <property type="molecule type" value="Genomic_DNA"/>
</dbReference>
<evidence type="ECO:0000313" key="2">
    <source>
        <dbReference type="EMBL" id="SDZ73896.1"/>
    </source>
</evidence>
<dbReference type="AlphaFoldDB" id="A0A1H3VGK8"/>
<proteinExistence type="predicted"/>